<accession>A0A837L741</accession>
<name>A0A837L741_9ENTR</name>
<dbReference type="Pfam" id="PF00583">
    <property type="entry name" value="Acetyltransf_1"/>
    <property type="match status" value="1"/>
</dbReference>
<dbReference type="Gene3D" id="3.40.630.30">
    <property type="match status" value="1"/>
</dbReference>
<dbReference type="EMBL" id="LEDI01000111">
    <property type="protein sequence ID" value="KLP90048.1"/>
    <property type="molecule type" value="Genomic_DNA"/>
</dbReference>
<dbReference type="Proteomes" id="UP000036013">
    <property type="component" value="Unassembled WGS sequence"/>
</dbReference>
<dbReference type="RefSeq" id="WP_045369706.1">
    <property type="nucleotide sequence ID" value="NZ_CP012162.1"/>
</dbReference>
<dbReference type="SUPFAM" id="SSF55729">
    <property type="entry name" value="Acyl-CoA N-acyltransferases (Nat)"/>
    <property type="match status" value="1"/>
</dbReference>
<organism evidence="2 3">
    <name type="scientific">Enterobacter roggenkampii</name>
    <dbReference type="NCBI Taxonomy" id="1812935"/>
    <lineage>
        <taxon>Bacteria</taxon>
        <taxon>Pseudomonadati</taxon>
        <taxon>Pseudomonadota</taxon>
        <taxon>Gammaproteobacteria</taxon>
        <taxon>Enterobacterales</taxon>
        <taxon>Enterobacteriaceae</taxon>
        <taxon>Enterobacter</taxon>
        <taxon>Enterobacter cloacae complex</taxon>
    </lineage>
</organism>
<dbReference type="OrthoDB" id="8708169at2"/>
<sequence>MILRVNTATAIQIAGHLRVGESDFVDHLMKQVNIENYASKIKKYGCTFEAWSDNQLIGLVAAYLNKENRTGFITNVSVLPGWQSCGIGNQLLRNSIRYLEEAGVEHITLEVLSIREKAIRLYSKHGFIILSAEQDTLMMMRKSRMSGPSQPL</sequence>
<proteinExistence type="predicted"/>
<dbReference type="GO" id="GO:0016747">
    <property type="term" value="F:acyltransferase activity, transferring groups other than amino-acyl groups"/>
    <property type="evidence" value="ECO:0007669"/>
    <property type="project" value="InterPro"/>
</dbReference>
<gene>
    <name evidence="2" type="ORF">ABF77_22875</name>
</gene>
<comment type="caution">
    <text evidence="2">The sequence shown here is derived from an EMBL/GenBank/DDBJ whole genome shotgun (WGS) entry which is preliminary data.</text>
</comment>
<protein>
    <recommendedName>
        <fullName evidence="1">N-acetyltransferase domain-containing protein</fullName>
    </recommendedName>
</protein>
<evidence type="ECO:0000313" key="2">
    <source>
        <dbReference type="EMBL" id="KLP90048.1"/>
    </source>
</evidence>
<dbReference type="InterPro" id="IPR016181">
    <property type="entry name" value="Acyl_CoA_acyltransferase"/>
</dbReference>
<dbReference type="PROSITE" id="PS51186">
    <property type="entry name" value="GNAT"/>
    <property type="match status" value="1"/>
</dbReference>
<dbReference type="KEGG" id="ecls:LI67_011865"/>
<feature type="domain" description="N-acetyltransferase" evidence="1">
    <location>
        <begin position="3"/>
        <end position="145"/>
    </location>
</feature>
<dbReference type="InterPro" id="IPR000182">
    <property type="entry name" value="GNAT_dom"/>
</dbReference>
<reference evidence="2 3" key="1">
    <citation type="submission" date="2015-06" db="EMBL/GenBank/DDBJ databases">
        <authorList>
            <person name="Adams M."/>
            <person name="Sutton G."/>
            <person name="Nelson K."/>
            <person name="Bonomo R."/>
            <person name="McCorrison J."/>
            <person name="Sanka R."/>
            <person name="Brinkac L."/>
            <person name="Nierman W."/>
        </authorList>
    </citation>
    <scope>NUCLEOTIDE SEQUENCE [LARGE SCALE GENOMIC DNA]</scope>
    <source>
        <strain evidence="2 3">GN02692</strain>
    </source>
</reference>
<dbReference type="PANTHER" id="PTHR43617">
    <property type="entry name" value="L-AMINO ACID N-ACETYLTRANSFERASE"/>
    <property type="match status" value="1"/>
</dbReference>
<dbReference type="CDD" id="cd04301">
    <property type="entry name" value="NAT_SF"/>
    <property type="match status" value="1"/>
</dbReference>
<evidence type="ECO:0000313" key="3">
    <source>
        <dbReference type="Proteomes" id="UP000036013"/>
    </source>
</evidence>
<dbReference type="InterPro" id="IPR050276">
    <property type="entry name" value="MshD_Acetyltransferase"/>
</dbReference>
<dbReference type="AlphaFoldDB" id="A0A837L741"/>
<evidence type="ECO:0000259" key="1">
    <source>
        <dbReference type="PROSITE" id="PS51186"/>
    </source>
</evidence>